<comment type="caution">
    <text evidence="2">The sequence shown here is derived from an EMBL/GenBank/DDBJ whole genome shotgun (WGS) entry which is preliminary data.</text>
</comment>
<dbReference type="RefSeq" id="WP_006781126.1">
    <property type="nucleotide sequence ID" value="NZ_CP040506.1"/>
</dbReference>
<sequence length="499" mass="56962">MFEYIDKTERVNSRREKQSDCQIQRSKAIMRKNEKSLILGKNKGIIQKKPIPEDDDFDEVGEIFKDDAHMEIKFKKIAEDVYLYDESIILKWDEENEKYVDRKENEVDLTTLGKAAGHTLVVAMGEMGMITGETDRIMTSNASPCLILIIKNETSIRMAHIFVGNSDDDIMGIVDNLKPNDHVTLATKVNVRENQIIAEKEQNYEEYRIQRKRRNDLNEILTNMATESKIASYTYNSTMENASATLQGEIVEHADGSEPEELSKLAILRSERANAAFNAKIPVRLTNRTSNVENGDDYDKDKIIQMAGVYKGPTREKGDGFDETEMYETFSKSASARRLEEEVGGAGYTYEGDVDSLSNANTDVYEKKIRISKQRDFQRAALGFAYELMNAKNGERLKSVHQLLHGEKTEAKAKEYAEGILRIEAEAVFMRTVTAIECGLCDVLVNKKYIEIVQRDGSDSEKIEQIFEEMYQNGTIGQDKIPAVDYYVDQFMRFNDYKP</sequence>
<organism evidence="2 3">
    <name type="scientific">Hungatella hathewayi WAL-18680</name>
    <dbReference type="NCBI Taxonomy" id="742737"/>
    <lineage>
        <taxon>Bacteria</taxon>
        <taxon>Bacillati</taxon>
        <taxon>Bacillota</taxon>
        <taxon>Clostridia</taxon>
        <taxon>Lachnospirales</taxon>
        <taxon>Lachnospiraceae</taxon>
        <taxon>Hungatella</taxon>
    </lineage>
</organism>
<keyword evidence="3" id="KW-1185">Reference proteome</keyword>
<accession>G5II19</accession>
<keyword evidence="1" id="KW-0175">Coiled coil</keyword>
<feature type="coiled-coil region" evidence="1">
    <location>
        <begin position="190"/>
        <end position="217"/>
    </location>
</feature>
<name>G5II19_9FIRM</name>
<evidence type="ECO:0000256" key="1">
    <source>
        <dbReference type="SAM" id="Coils"/>
    </source>
</evidence>
<dbReference type="AlphaFoldDB" id="G5II19"/>
<protein>
    <submittedName>
        <fullName evidence="2">Uncharacterized protein</fullName>
    </submittedName>
</protein>
<dbReference type="PATRIC" id="fig|742737.3.peg.3123"/>
<reference evidence="2 3" key="1">
    <citation type="submission" date="2011-08" db="EMBL/GenBank/DDBJ databases">
        <title>The Genome Sequence of Clostridium hathewayi WAL-18680.</title>
        <authorList>
            <consortium name="The Broad Institute Genome Sequencing Platform"/>
            <person name="Earl A."/>
            <person name="Ward D."/>
            <person name="Feldgarden M."/>
            <person name="Gevers D."/>
            <person name="Finegold S.M."/>
            <person name="Summanen P.H."/>
            <person name="Molitoris D.R."/>
            <person name="Song M."/>
            <person name="Daigneault M."/>
            <person name="Allen-Vercoe E."/>
            <person name="Young S.K."/>
            <person name="Zeng Q."/>
            <person name="Gargeya S."/>
            <person name="Fitzgerald M."/>
            <person name="Haas B."/>
            <person name="Abouelleil A."/>
            <person name="Alvarado L."/>
            <person name="Arachchi H.M."/>
            <person name="Berlin A."/>
            <person name="Brown A."/>
            <person name="Chapman S.B."/>
            <person name="Chen Z."/>
            <person name="Dunbar C."/>
            <person name="Freedman E."/>
            <person name="Gearin G."/>
            <person name="Gellesch M."/>
            <person name="Goldberg J."/>
            <person name="Griggs A."/>
            <person name="Gujja S."/>
            <person name="Heiman D."/>
            <person name="Howarth C."/>
            <person name="Larson L."/>
            <person name="Lui A."/>
            <person name="MacDonald P.J.P."/>
            <person name="Montmayeur A."/>
            <person name="Murphy C."/>
            <person name="Neiman D."/>
            <person name="Pearson M."/>
            <person name="Priest M."/>
            <person name="Roberts A."/>
            <person name="Saif S."/>
            <person name="Shea T."/>
            <person name="Shenoy N."/>
            <person name="Sisk P."/>
            <person name="Stolte C."/>
            <person name="Sykes S."/>
            <person name="Wortman J."/>
            <person name="Nusbaum C."/>
            <person name="Birren B."/>
        </authorList>
    </citation>
    <scope>NUCLEOTIDE SEQUENCE [LARGE SCALE GENOMIC DNA]</scope>
    <source>
        <strain evidence="2 3">WAL-18680</strain>
    </source>
</reference>
<evidence type="ECO:0000313" key="2">
    <source>
        <dbReference type="EMBL" id="EHI58835.1"/>
    </source>
</evidence>
<dbReference type="EMBL" id="ADLN01000083">
    <property type="protein sequence ID" value="EHI58835.1"/>
    <property type="molecule type" value="Genomic_DNA"/>
</dbReference>
<proteinExistence type="predicted"/>
<dbReference type="HOGENOM" id="CLU_546030_0_0_9"/>
<evidence type="ECO:0000313" key="3">
    <source>
        <dbReference type="Proteomes" id="UP000005384"/>
    </source>
</evidence>
<gene>
    <name evidence="2" type="ORF">HMPREF9473_03147</name>
</gene>
<dbReference type="Proteomes" id="UP000005384">
    <property type="component" value="Unassembled WGS sequence"/>
</dbReference>